<keyword evidence="1" id="KW-0812">Transmembrane</keyword>
<dbReference type="InterPro" id="IPR024272">
    <property type="entry name" value="MAFF-rel"/>
</dbReference>
<feature type="transmembrane region" description="Helical" evidence="1">
    <location>
        <begin position="7"/>
        <end position="28"/>
    </location>
</feature>
<dbReference type="Pfam" id="PF12750">
    <property type="entry name" value="Maff2"/>
    <property type="match status" value="1"/>
</dbReference>
<protein>
    <submittedName>
        <fullName evidence="2">Conjugal transfer protein</fullName>
    </submittedName>
</protein>
<dbReference type="EMBL" id="NGKA01000011">
    <property type="protein sequence ID" value="RSU11310.1"/>
    <property type="molecule type" value="Genomic_DNA"/>
</dbReference>
<comment type="caution">
    <text evidence="2">The sequence shown here is derived from an EMBL/GenBank/DDBJ whole genome shotgun (WGS) entry which is preliminary data.</text>
</comment>
<dbReference type="RefSeq" id="WP_126809292.1">
    <property type="nucleotide sequence ID" value="NZ_NGKA01000011.1"/>
</dbReference>
<proteinExistence type="predicted"/>
<organism evidence="2 3">
    <name type="scientific">Vagococcus elongatus</name>
    <dbReference type="NCBI Taxonomy" id="180344"/>
    <lineage>
        <taxon>Bacteria</taxon>
        <taxon>Bacillati</taxon>
        <taxon>Bacillota</taxon>
        <taxon>Bacilli</taxon>
        <taxon>Lactobacillales</taxon>
        <taxon>Enterococcaceae</taxon>
        <taxon>Vagococcus</taxon>
    </lineage>
</organism>
<dbReference type="Proteomes" id="UP000287605">
    <property type="component" value="Unassembled WGS sequence"/>
</dbReference>
<gene>
    <name evidence="2" type="ORF">CBF29_08365</name>
</gene>
<keyword evidence="3" id="KW-1185">Reference proteome</keyword>
<dbReference type="OrthoDB" id="9801976at2"/>
<dbReference type="AlphaFoldDB" id="A0A430ATC9"/>
<sequence length="71" mass="7216">MAFFTEGIAVLQTLVTAIGAGLGAWGVINLMEGYGNDNPGAKSQGIKQLMAGGGIVLIGMKLIPLLANTLN</sequence>
<keyword evidence="1" id="KW-0472">Membrane</keyword>
<evidence type="ECO:0000256" key="1">
    <source>
        <dbReference type="SAM" id="Phobius"/>
    </source>
</evidence>
<accession>A0A430ATC9</accession>
<reference evidence="2 3" key="1">
    <citation type="submission" date="2017-05" db="EMBL/GenBank/DDBJ databases">
        <title>Vagococcus spp. assemblies.</title>
        <authorList>
            <person name="Gulvik C.A."/>
        </authorList>
    </citation>
    <scope>NUCLEOTIDE SEQUENCE [LARGE SCALE GENOMIC DNA]</scope>
    <source>
        <strain evidence="2 3">CCUG 51432</strain>
    </source>
</reference>
<name>A0A430ATC9_9ENTE</name>
<evidence type="ECO:0000313" key="2">
    <source>
        <dbReference type="EMBL" id="RSU11310.1"/>
    </source>
</evidence>
<evidence type="ECO:0000313" key="3">
    <source>
        <dbReference type="Proteomes" id="UP000287605"/>
    </source>
</evidence>
<keyword evidence="1" id="KW-1133">Transmembrane helix</keyword>
<feature type="transmembrane region" description="Helical" evidence="1">
    <location>
        <begin position="48"/>
        <end position="67"/>
    </location>
</feature>